<evidence type="ECO:0000313" key="3">
    <source>
        <dbReference type="Proteomes" id="UP001161757"/>
    </source>
</evidence>
<name>A0AAN6F2I7_EXODE</name>
<keyword evidence="1" id="KW-0472">Membrane</keyword>
<comment type="caution">
    <text evidence="2">The sequence shown here is derived from an EMBL/GenBank/DDBJ whole genome shotgun (WGS) entry which is preliminary data.</text>
</comment>
<organism evidence="2 3">
    <name type="scientific">Exophiala dermatitidis</name>
    <name type="common">Black yeast-like fungus</name>
    <name type="synonym">Wangiella dermatitidis</name>
    <dbReference type="NCBI Taxonomy" id="5970"/>
    <lineage>
        <taxon>Eukaryota</taxon>
        <taxon>Fungi</taxon>
        <taxon>Dikarya</taxon>
        <taxon>Ascomycota</taxon>
        <taxon>Pezizomycotina</taxon>
        <taxon>Eurotiomycetes</taxon>
        <taxon>Chaetothyriomycetidae</taxon>
        <taxon>Chaetothyriales</taxon>
        <taxon>Herpotrichiellaceae</taxon>
        <taxon>Exophiala</taxon>
    </lineage>
</organism>
<keyword evidence="1" id="KW-1133">Transmembrane helix</keyword>
<feature type="transmembrane region" description="Helical" evidence="1">
    <location>
        <begin position="29"/>
        <end position="52"/>
    </location>
</feature>
<evidence type="ECO:0000313" key="2">
    <source>
        <dbReference type="EMBL" id="KAJ8995184.1"/>
    </source>
</evidence>
<keyword evidence="1" id="KW-0812">Transmembrane</keyword>
<reference evidence="2" key="1">
    <citation type="submission" date="2023-01" db="EMBL/GenBank/DDBJ databases">
        <title>Exophiala dermititidis isolated from Cystic Fibrosis Patient.</title>
        <authorList>
            <person name="Kurbessoian T."/>
            <person name="Crocker A."/>
            <person name="Murante D."/>
            <person name="Hogan D.A."/>
            <person name="Stajich J.E."/>
        </authorList>
    </citation>
    <scope>NUCLEOTIDE SEQUENCE</scope>
    <source>
        <strain evidence="2">Ex8</strain>
    </source>
</reference>
<protein>
    <submittedName>
        <fullName evidence="2">Uncharacterized protein</fullName>
    </submittedName>
</protein>
<dbReference type="EMBL" id="JAJGCB010000002">
    <property type="protein sequence ID" value="KAJ8995184.1"/>
    <property type="molecule type" value="Genomic_DNA"/>
</dbReference>
<proteinExistence type="predicted"/>
<sequence>MNFVSRWCDAVERKTRARPAIPSIPRNPLLIVSVPNMFTLAIGLLLGCSFIGNPHARKEIALRQYVRDIGHLISRSRCRHPDWGFVWPRASIGRRKDVIFGAFRQSSGIMNMGQR</sequence>
<dbReference type="AlphaFoldDB" id="A0AAN6F2I7"/>
<accession>A0AAN6F2I7</accession>
<dbReference type="Proteomes" id="UP001161757">
    <property type="component" value="Unassembled WGS sequence"/>
</dbReference>
<gene>
    <name evidence="2" type="ORF">HRR80_001873</name>
</gene>
<evidence type="ECO:0000256" key="1">
    <source>
        <dbReference type="SAM" id="Phobius"/>
    </source>
</evidence>